<comment type="caution">
    <text evidence="1">The sequence shown here is derived from an EMBL/GenBank/DDBJ whole genome shotgun (WGS) entry which is preliminary data.</text>
</comment>
<accession>A0A139HKH1</accession>
<protein>
    <submittedName>
        <fullName evidence="1">Uncharacterized protein</fullName>
    </submittedName>
</protein>
<dbReference type="Proteomes" id="UP000070133">
    <property type="component" value="Unassembled WGS sequence"/>
</dbReference>
<evidence type="ECO:0000313" key="1">
    <source>
        <dbReference type="EMBL" id="KXT02869.1"/>
    </source>
</evidence>
<sequence>MPPYPDAERYAVKQNHDHDILHARSLARWTTKPHHPYQAPIVYMPLLRAEGTNKLLIVGDHDDTTLVVTNGNCKTTERVAIQEVSRFVEHKQVRVVPGHQISMNDFSL</sequence>
<reference evidence="1 2" key="1">
    <citation type="submission" date="2015-07" db="EMBL/GenBank/DDBJ databases">
        <title>Comparative genomics of the Sigatoka disease complex on banana suggests a link between parallel evolutionary changes in Pseudocercospora fijiensis and Pseudocercospora eumusae and increased virulence on the banana host.</title>
        <authorList>
            <person name="Chang T.-C."/>
            <person name="Salvucci A."/>
            <person name="Crous P.W."/>
            <person name="Stergiopoulos I."/>
        </authorList>
    </citation>
    <scope>NUCLEOTIDE SEQUENCE [LARGE SCALE GENOMIC DNA]</scope>
    <source>
        <strain evidence="1 2">CBS 114824</strain>
    </source>
</reference>
<dbReference type="OrthoDB" id="2110130at2759"/>
<name>A0A139HKH1_9PEZI</name>
<dbReference type="EMBL" id="LFZN01000036">
    <property type="protein sequence ID" value="KXT02869.1"/>
    <property type="molecule type" value="Genomic_DNA"/>
</dbReference>
<organism evidence="1 2">
    <name type="scientific">Pseudocercospora eumusae</name>
    <dbReference type="NCBI Taxonomy" id="321146"/>
    <lineage>
        <taxon>Eukaryota</taxon>
        <taxon>Fungi</taxon>
        <taxon>Dikarya</taxon>
        <taxon>Ascomycota</taxon>
        <taxon>Pezizomycotina</taxon>
        <taxon>Dothideomycetes</taxon>
        <taxon>Dothideomycetidae</taxon>
        <taxon>Mycosphaerellales</taxon>
        <taxon>Mycosphaerellaceae</taxon>
        <taxon>Pseudocercospora</taxon>
    </lineage>
</organism>
<keyword evidence="2" id="KW-1185">Reference proteome</keyword>
<dbReference type="AlphaFoldDB" id="A0A139HKH1"/>
<evidence type="ECO:0000313" key="2">
    <source>
        <dbReference type="Proteomes" id="UP000070133"/>
    </source>
</evidence>
<gene>
    <name evidence="1" type="ORF">AC578_1811</name>
</gene>
<proteinExistence type="predicted"/>